<organism evidence="7 8">
    <name type="scientific">Apiosordaria backusii</name>
    <dbReference type="NCBI Taxonomy" id="314023"/>
    <lineage>
        <taxon>Eukaryota</taxon>
        <taxon>Fungi</taxon>
        <taxon>Dikarya</taxon>
        <taxon>Ascomycota</taxon>
        <taxon>Pezizomycotina</taxon>
        <taxon>Sordariomycetes</taxon>
        <taxon>Sordariomycetidae</taxon>
        <taxon>Sordariales</taxon>
        <taxon>Lasiosphaeriaceae</taxon>
        <taxon>Apiosordaria</taxon>
    </lineage>
</organism>
<evidence type="ECO:0000313" key="7">
    <source>
        <dbReference type="EMBL" id="KAK0716526.1"/>
    </source>
</evidence>
<evidence type="ECO:0000256" key="6">
    <source>
        <dbReference type="SAM" id="Phobius"/>
    </source>
</evidence>
<sequence length="289" mass="30564">MDQRCPQNSSNCGNGFCCPNSFFCELSGAKCLPKGGIDVADNHAGPCPGFDGYIACRKEIGGEVQSSISSKRIANTARHPGGCCPLNFACLEDNCHLTIQIEEKAQLATSTIFTSTNGVTHVWMVTTYSSSVTTTVDRITTQTDPTSTSTTATSGIAAAPGVENLQSADRGLSSSPLIGVIVASATVGFVLLALGVYFIIRRRRGNGGGDEPQDSSGPHSTLELAKNAQPHEMDAEMQTKRELIANNVAWELEDTQYCPELMGTHGVSEVEDIPATRSDDDSPSGGERI</sequence>
<keyword evidence="3 6" id="KW-1133">Transmembrane helix</keyword>
<comment type="subcellular location">
    <subcellularLocation>
        <location evidence="1">Membrane</location>
        <topology evidence="1">Single-pass membrane protein</topology>
    </subcellularLocation>
</comment>
<evidence type="ECO:0000256" key="3">
    <source>
        <dbReference type="ARBA" id="ARBA00022989"/>
    </source>
</evidence>
<reference evidence="7" key="1">
    <citation type="submission" date="2023-06" db="EMBL/GenBank/DDBJ databases">
        <title>Genome-scale phylogeny and comparative genomics of the fungal order Sordariales.</title>
        <authorList>
            <consortium name="Lawrence Berkeley National Laboratory"/>
            <person name="Hensen N."/>
            <person name="Bonometti L."/>
            <person name="Westerberg I."/>
            <person name="Brannstrom I.O."/>
            <person name="Guillou S."/>
            <person name="Cros-Aarteil S."/>
            <person name="Calhoun S."/>
            <person name="Haridas S."/>
            <person name="Kuo A."/>
            <person name="Mondo S."/>
            <person name="Pangilinan J."/>
            <person name="Riley R."/>
            <person name="Labutti K."/>
            <person name="Andreopoulos B."/>
            <person name="Lipzen A."/>
            <person name="Chen C."/>
            <person name="Yanf M."/>
            <person name="Daum C."/>
            <person name="Ng V."/>
            <person name="Clum A."/>
            <person name="Steindorff A."/>
            <person name="Ohm R."/>
            <person name="Martin F."/>
            <person name="Silar P."/>
            <person name="Natvig D."/>
            <person name="Lalanne C."/>
            <person name="Gautier V."/>
            <person name="Ament-Velasquez S.L."/>
            <person name="Kruys A."/>
            <person name="Hutchinson M.I."/>
            <person name="Powell A.J."/>
            <person name="Barry K."/>
            <person name="Miller A.N."/>
            <person name="Grigoriev I.V."/>
            <person name="Debuchy R."/>
            <person name="Gladieux P."/>
            <person name="Thoren M.H."/>
            <person name="Johannesson H."/>
        </authorList>
    </citation>
    <scope>NUCLEOTIDE SEQUENCE</scope>
    <source>
        <strain evidence="7">CBS 540.89</strain>
    </source>
</reference>
<keyword evidence="4 6" id="KW-0472">Membrane</keyword>
<keyword evidence="8" id="KW-1185">Reference proteome</keyword>
<proteinExistence type="predicted"/>
<evidence type="ECO:0000313" key="8">
    <source>
        <dbReference type="Proteomes" id="UP001172159"/>
    </source>
</evidence>
<gene>
    <name evidence="7" type="ORF">B0T21DRAFT_351967</name>
</gene>
<dbReference type="InterPro" id="IPR051694">
    <property type="entry name" value="Immunoregulatory_rcpt-like"/>
</dbReference>
<accession>A0AA40DXB9</accession>
<evidence type="ECO:0000256" key="2">
    <source>
        <dbReference type="ARBA" id="ARBA00022692"/>
    </source>
</evidence>
<dbReference type="AlphaFoldDB" id="A0AA40DXB9"/>
<dbReference type="PANTHER" id="PTHR15549">
    <property type="entry name" value="PAIRED IMMUNOGLOBULIN-LIKE TYPE 2 RECEPTOR"/>
    <property type="match status" value="1"/>
</dbReference>
<dbReference type="EMBL" id="JAUKTV010000014">
    <property type="protein sequence ID" value="KAK0716526.1"/>
    <property type="molecule type" value="Genomic_DNA"/>
</dbReference>
<dbReference type="Proteomes" id="UP001172159">
    <property type="component" value="Unassembled WGS sequence"/>
</dbReference>
<evidence type="ECO:0000256" key="5">
    <source>
        <dbReference type="SAM" id="MobiDB-lite"/>
    </source>
</evidence>
<evidence type="ECO:0000256" key="4">
    <source>
        <dbReference type="ARBA" id="ARBA00023136"/>
    </source>
</evidence>
<feature type="transmembrane region" description="Helical" evidence="6">
    <location>
        <begin position="177"/>
        <end position="200"/>
    </location>
</feature>
<comment type="caution">
    <text evidence="7">The sequence shown here is derived from an EMBL/GenBank/DDBJ whole genome shotgun (WGS) entry which is preliminary data.</text>
</comment>
<keyword evidence="2 6" id="KW-0812">Transmembrane</keyword>
<protein>
    <submittedName>
        <fullName evidence="7">Uncharacterized protein</fullName>
    </submittedName>
</protein>
<evidence type="ECO:0000256" key="1">
    <source>
        <dbReference type="ARBA" id="ARBA00004167"/>
    </source>
</evidence>
<dbReference type="GO" id="GO:0071944">
    <property type="term" value="C:cell periphery"/>
    <property type="evidence" value="ECO:0007669"/>
    <property type="project" value="UniProtKB-ARBA"/>
</dbReference>
<dbReference type="GO" id="GO:0016020">
    <property type="term" value="C:membrane"/>
    <property type="evidence" value="ECO:0007669"/>
    <property type="project" value="UniProtKB-SubCell"/>
</dbReference>
<name>A0AA40DXB9_9PEZI</name>
<feature type="region of interest" description="Disordered" evidence="5">
    <location>
        <begin position="262"/>
        <end position="289"/>
    </location>
</feature>